<feature type="binding site" evidence="14 15">
    <location>
        <position position="111"/>
    </location>
    <ligand>
        <name>a divalent metal cation</name>
        <dbReference type="ChEBI" id="CHEBI:60240"/>
    </ligand>
</feature>
<feature type="domain" description="RNase H type-2" evidence="17">
    <location>
        <begin position="14"/>
        <end position="202"/>
    </location>
</feature>
<dbReference type="InterPro" id="IPR036397">
    <property type="entry name" value="RNaseH_sf"/>
</dbReference>
<dbReference type="SUPFAM" id="SSF53098">
    <property type="entry name" value="Ribonuclease H-like"/>
    <property type="match status" value="1"/>
</dbReference>
<comment type="catalytic activity">
    <reaction evidence="1 14 15 16">
        <text>Endonucleolytic cleavage to 5'-phosphomonoester.</text>
        <dbReference type="EC" id="3.1.26.4"/>
    </reaction>
</comment>
<dbReference type="InterPro" id="IPR012337">
    <property type="entry name" value="RNaseH-like_sf"/>
</dbReference>
<dbReference type="Gene3D" id="3.30.420.10">
    <property type="entry name" value="Ribonuclease H-like superfamily/Ribonuclease H"/>
    <property type="match status" value="1"/>
</dbReference>
<dbReference type="HAMAP" id="MF_00052_B">
    <property type="entry name" value="RNase_HII_B"/>
    <property type="match status" value="1"/>
</dbReference>
<organism evidence="18 19">
    <name type="scientific">Rhizorhabdus wittichii</name>
    <dbReference type="NCBI Taxonomy" id="160791"/>
    <lineage>
        <taxon>Bacteria</taxon>
        <taxon>Pseudomonadati</taxon>
        <taxon>Pseudomonadota</taxon>
        <taxon>Alphaproteobacteria</taxon>
        <taxon>Sphingomonadales</taxon>
        <taxon>Sphingomonadaceae</taxon>
        <taxon>Rhizorhabdus</taxon>
    </lineage>
</organism>
<evidence type="ECO:0000256" key="10">
    <source>
        <dbReference type="ARBA" id="ARBA00022723"/>
    </source>
</evidence>
<dbReference type="RefSeq" id="WP_208633897.1">
    <property type="nucleotide sequence ID" value="NZ_CP059319.1"/>
</dbReference>
<dbReference type="GO" id="GO:0003723">
    <property type="term" value="F:RNA binding"/>
    <property type="evidence" value="ECO:0007669"/>
    <property type="project" value="UniProtKB-UniRule"/>
</dbReference>
<dbReference type="CDD" id="cd07182">
    <property type="entry name" value="RNase_HII_bacteria_HII_like"/>
    <property type="match status" value="1"/>
</dbReference>
<dbReference type="EMBL" id="CP059319">
    <property type="protein sequence ID" value="QTH23607.1"/>
    <property type="molecule type" value="Genomic_DNA"/>
</dbReference>
<proteinExistence type="inferred from homology"/>
<gene>
    <name evidence="14" type="primary">rnhB</name>
    <name evidence="18" type="ORF">HRJ34_08950</name>
</gene>
<evidence type="ECO:0000256" key="13">
    <source>
        <dbReference type="ARBA" id="ARBA00023211"/>
    </source>
</evidence>
<keyword evidence="9 14" id="KW-0540">Nuclease</keyword>
<reference evidence="18" key="2">
    <citation type="submission" date="2021-04" db="EMBL/GenBank/DDBJ databases">
        <title>Isolation and genomic analysis of the ibuprofen-degrading bacterium Sphingomonas strain MPO218.</title>
        <authorList>
            <person name="Aulestia M."/>
            <person name="Flores A."/>
            <person name="Mangas E.L."/>
            <person name="Perez-Pulido A.J."/>
            <person name="Santero E."/>
            <person name="Camacho E.M."/>
        </authorList>
    </citation>
    <scope>NUCLEOTIDE SEQUENCE</scope>
    <source>
        <strain evidence="18">MPO218</strain>
    </source>
</reference>
<keyword evidence="10 14" id="KW-0479">Metal-binding</keyword>
<evidence type="ECO:0000256" key="2">
    <source>
        <dbReference type="ARBA" id="ARBA00001946"/>
    </source>
</evidence>
<reference evidence="18" key="1">
    <citation type="submission" date="2020-07" db="EMBL/GenBank/DDBJ databases">
        <authorList>
            <person name="Camacho E."/>
        </authorList>
    </citation>
    <scope>NUCLEOTIDE SEQUENCE</scope>
    <source>
        <strain evidence="18">MPO218</strain>
    </source>
</reference>
<feature type="binding site" evidence="14 15">
    <location>
        <position position="20"/>
    </location>
    <ligand>
        <name>a divalent metal cation</name>
        <dbReference type="ChEBI" id="CHEBI:60240"/>
    </ligand>
</feature>
<comment type="subcellular location">
    <subcellularLocation>
        <location evidence="4 14">Cytoplasm</location>
    </subcellularLocation>
</comment>
<evidence type="ECO:0000256" key="5">
    <source>
        <dbReference type="ARBA" id="ARBA00007383"/>
    </source>
</evidence>
<keyword evidence="11 14" id="KW-0255">Endonuclease</keyword>
<dbReference type="EC" id="3.1.26.4" evidence="6 14"/>
<evidence type="ECO:0000256" key="4">
    <source>
        <dbReference type="ARBA" id="ARBA00004496"/>
    </source>
</evidence>
<keyword evidence="13 14" id="KW-0464">Manganese</keyword>
<evidence type="ECO:0000256" key="7">
    <source>
        <dbReference type="ARBA" id="ARBA00019179"/>
    </source>
</evidence>
<comment type="cofactor">
    <cofactor evidence="14 15">
        <name>Mn(2+)</name>
        <dbReference type="ChEBI" id="CHEBI:29035"/>
    </cofactor>
    <cofactor evidence="14 15">
        <name>Mg(2+)</name>
        <dbReference type="ChEBI" id="CHEBI:18420"/>
    </cofactor>
    <text evidence="14 15">Manganese or magnesium. Binds 1 divalent metal ion per monomer in the absence of substrate. May bind a second metal ion after substrate binding.</text>
</comment>
<accession>A0A975HFP1</accession>
<dbReference type="PANTHER" id="PTHR10954:SF18">
    <property type="entry name" value="RIBONUCLEASE HII"/>
    <property type="match status" value="1"/>
</dbReference>
<evidence type="ECO:0000256" key="8">
    <source>
        <dbReference type="ARBA" id="ARBA00022490"/>
    </source>
</evidence>
<dbReference type="GO" id="GO:0032299">
    <property type="term" value="C:ribonuclease H2 complex"/>
    <property type="evidence" value="ECO:0007669"/>
    <property type="project" value="TreeGrafter"/>
</dbReference>
<dbReference type="Pfam" id="PF01351">
    <property type="entry name" value="RNase_HII"/>
    <property type="match status" value="1"/>
</dbReference>
<dbReference type="GO" id="GO:0006298">
    <property type="term" value="P:mismatch repair"/>
    <property type="evidence" value="ECO:0007669"/>
    <property type="project" value="TreeGrafter"/>
</dbReference>
<evidence type="ECO:0000313" key="19">
    <source>
        <dbReference type="Proteomes" id="UP000664914"/>
    </source>
</evidence>
<dbReference type="GO" id="GO:0043137">
    <property type="term" value="P:DNA replication, removal of RNA primer"/>
    <property type="evidence" value="ECO:0007669"/>
    <property type="project" value="TreeGrafter"/>
</dbReference>
<keyword evidence="12 14" id="KW-0378">Hydrolase</keyword>
<dbReference type="InterPro" id="IPR022898">
    <property type="entry name" value="RNase_HII"/>
</dbReference>
<dbReference type="PANTHER" id="PTHR10954">
    <property type="entry name" value="RIBONUCLEASE H2 SUBUNIT A"/>
    <property type="match status" value="1"/>
</dbReference>
<evidence type="ECO:0000313" key="18">
    <source>
        <dbReference type="EMBL" id="QTH23607.1"/>
    </source>
</evidence>
<dbReference type="InterPro" id="IPR024567">
    <property type="entry name" value="RNase_HII/HIII_dom"/>
</dbReference>
<feature type="binding site" evidence="14 15">
    <location>
        <position position="21"/>
    </location>
    <ligand>
        <name>a divalent metal cation</name>
        <dbReference type="ChEBI" id="CHEBI:60240"/>
    </ligand>
</feature>
<evidence type="ECO:0000256" key="16">
    <source>
        <dbReference type="RuleBase" id="RU003515"/>
    </source>
</evidence>
<keyword evidence="8 14" id="KW-0963">Cytoplasm</keyword>
<evidence type="ECO:0000256" key="6">
    <source>
        <dbReference type="ARBA" id="ARBA00012180"/>
    </source>
</evidence>
<dbReference type="PROSITE" id="PS51975">
    <property type="entry name" value="RNASE_H_2"/>
    <property type="match status" value="1"/>
</dbReference>
<dbReference type="GO" id="GO:0005737">
    <property type="term" value="C:cytoplasm"/>
    <property type="evidence" value="ECO:0007669"/>
    <property type="project" value="UniProtKB-SubCell"/>
</dbReference>
<comment type="similarity">
    <text evidence="5 14 16">Belongs to the RNase HII family.</text>
</comment>
<evidence type="ECO:0000256" key="11">
    <source>
        <dbReference type="ARBA" id="ARBA00022759"/>
    </source>
</evidence>
<evidence type="ECO:0000256" key="14">
    <source>
        <dbReference type="HAMAP-Rule" id="MF_00052"/>
    </source>
</evidence>
<evidence type="ECO:0000256" key="15">
    <source>
        <dbReference type="PROSITE-ProRule" id="PRU01319"/>
    </source>
</evidence>
<name>A0A975HFP1_9SPHN</name>
<comment type="cofactor">
    <cofactor evidence="2">
        <name>Mg(2+)</name>
        <dbReference type="ChEBI" id="CHEBI:18420"/>
    </cofactor>
</comment>
<dbReference type="AlphaFoldDB" id="A0A975HFP1"/>
<dbReference type="GO" id="GO:0004523">
    <property type="term" value="F:RNA-DNA hybrid ribonuclease activity"/>
    <property type="evidence" value="ECO:0007669"/>
    <property type="project" value="UniProtKB-UniRule"/>
</dbReference>
<dbReference type="InterPro" id="IPR001352">
    <property type="entry name" value="RNase_HII/HIII"/>
</dbReference>
<evidence type="ECO:0000256" key="12">
    <source>
        <dbReference type="ARBA" id="ARBA00022801"/>
    </source>
</evidence>
<evidence type="ECO:0000256" key="9">
    <source>
        <dbReference type="ARBA" id="ARBA00022722"/>
    </source>
</evidence>
<comment type="function">
    <text evidence="3 14 16">Endonuclease that specifically degrades the RNA of RNA-DNA hybrids.</text>
</comment>
<evidence type="ECO:0000256" key="3">
    <source>
        <dbReference type="ARBA" id="ARBA00004065"/>
    </source>
</evidence>
<protein>
    <recommendedName>
        <fullName evidence="7 14">Ribonuclease HII</fullName>
        <shortName evidence="14">RNase HII</shortName>
        <ecNumber evidence="6 14">3.1.26.4</ecNumber>
    </recommendedName>
</protein>
<sequence>MAGPSFDLEIAHPLPLAGVDEAGRGPLAGPVVAAAVILDRERVPAGIDDSKKLGAEARADLCGKIREVAHVGVGIATVEEIDEINILWASMLAMERAVAALGVEPAMVLVDGNRCPRWTRPSQWVIGGDALCLSIAAASIVAKEERDRMMADYDAHHPGYGWAKNKGYGTPAHLDALARLGPSPLHRRSFAPVAQFSLFPAA</sequence>
<dbReference type="NCBIfam" id="NF000595">
    <property type="entry name" value="PRK00015.1-3"/>
    <property type="match status" value="1"/>
</dbReference>
<evidence type="ECO:0000259" key="17">
    <source>
        <dbReference type="PROSITE" id="PS51975"/>
    </source>
</evidence>
<evidence type="ECO:0000256" key="1">
    <source>
        <dbReference type="ARBA" id="ARBA00000077"/>
    </source>
</evidence>
<dbReference type="GO" id="GO:0030145">
    <property type="term" value="F:manganese ion binding"/>
    <property type="evidence" value="ECO:0007669"/>
    <property type="project" value="UniProtKB-UniRule"/>
</dbReference>
<dbReference type="Proteomes" id="UP000664914">
    <property type="component" value="Chromosome"/>
</dbReference>